<proteinExistence type="predicted"/>
<dbReference type="Proteomes" id="UP001465976">
    <property type="component" value="Unassembled WGS sequence"/>
</dbReference>
<reference evidence="4 5" key="1">
    <citation type="submission" date="2024-02" db="EMBL/GenBank/DDBJ databases">
        <title>A draft genome for the cacao thread blight pathogen Marasmius crinis-equi.</title>
        <authorList>
            <person name="Cohen S.P."/>
            <person name="Baruah I.K."/>
            <person name="Amoako-Attah I."/>
            <person name="Bukari Y."/>
            <person name="Meinhardt L.W."/>
            <person name="Bailey B.A."/>
        </authorList>
    </citation>
    <scope>NUCLEOTIDE SEQUENCE [LARGE SCALE GENOMIC DNA]</scope>
    <source>
        <strain evidence="4 5">GH-76</strain>
    </source>
</reference>
<feature type="DNA-binding region" description="Homeobox" evidence="1">
    <location>
        <begin position="30"/>
        <end position="98"/>
    </location>
</feature>
<feature type="region of interest" description="Disordered" evidence="2">
    <location>
        <begin position="1"/>
        <end position="36"/>
    </location>
</feature>
<organism evidence="4 5">
    <name type="scientific">Marasmius crinis-equi</name>
    <dbReference type="NCBI Taxonomy" id="585013"/>
    <lineage>
        <taxon>Eukaryota</taxon>
        <taxon>Fungi</taxon>
        <taxon>Dikarya</taxon>
        <taxon>Basidiomycota</taxon>
        <taxon>Agaricomycotina</taxon>
        <taxon>Agaricomycetes</taxon>
        <taxon>Agaricomycetidae</taxon>
        <taxon>Agaricales</taxon>
        <taxon>Marasmiineae</taxon>
        <taxon>Marasmiaceae</taxon>
        <taxon>Marasmius</taxon>
    </lineage>
</organism>
<gene>
    <name evidence="4" type="ORF">V5O48_010864</name>
</gene>
<sequence>MDSTSGSSDFRASDSASQAARESVNEDATKSKVRKRLTKDGVTILRDAFLNKNITRPTREQKEELLQRIKALPSCDHYTMKNLEAWFNKQRATARKDDPPSAAGPNAEAITSLETLYRGTPQPTQEIISIWVDFIQTKFKARPDDVHAWLDTQRNEAPQTNEPPTPTISESASPMTPFPPQPSATHHQDPSRRAPAVLASSNPIPPTLSANPYLSLLKREPTSSAVWASRKVSGPEQRTPAAPEAPRDQLRTELLLAIHDDLKSFTIPPRPSTREALEAGLAPYQKMMERFLEQVNQGSLKKLGFQPESR</sequence>
<evidence type="ECO:0000256" key="1">
    <source>
        <dbReference type="PROSITE-ProRule" id="PRU00108"/>
    </source>
</evidence>
<feature type="domain" description="Homeobox" evidence="3">
    <location>
        <begin position="28"/>
        <end position="97"/>
    </location>
</feature>
<feature type="region of interest" description="Disordered" evidence="2">
    <location>
        <begin position="153"/>
        <end position="205"/>
    </location>
</feature>
<name>A0ABR3F766_9AGAR</name>
<protein>
    <recommendedName>
        <fullName evidence="3">Homeobox domain-containing protein</fullName>
    </recommendedName>
</protein>
<comment type="caution">
    <text evidence="4">The sequence shown here is derived from an EMBL/GenBank/DDBJ whole genome shotgun (WGS) entry which is preliminary data.</text>
</comment>
<evidence type="ECO:0000313" key="4">
    <source>
        <dbReference type="EMBL" id="KAL0571097.1"/>
    </source>
</evidence>
<evidence type="ECO:0000313" key="5">
    <source>
        <dbReference type="Proteomes" id="UP001465976"/>
    </source>
</evidence>
<keyword evidence="1" id="KW-0539">Nucleus</keyword>
<dbReference type="InterPro" id="IPR001356">
    <property type="entry name" value="HD"/>
</dbReference>
<evidence type="ECO:0000259" key="3">
    <source>
        <dbReference type="PROSITE" id="PS50071"/>
    </source>
</evidence>
<evidence type="ECO:0000256" key="2">
    <source>
        <dbReference type="SAM" id="MobiDB-lite"/>
    </source>
</evidence>
<keyword evidence="5" id="KW-1185">Reference proteome</keyword>
<keyword evidence="1" id="KW-0238">DNA-binding</keyword>
<accession>A0ABR3F766</accession>
<dbReference type="SMART" id="SM00389">
    <property type="entry name" value="HOX"/>
    <property type="match status" value="1"/>
</dbReference>
<dbReference type="Gene3D" id="1.10.10.60">
    <property type="entry name" value="Homeodomain-like"/>
    <property type="match status" value="1"/>
</dbReference>
<keyword evidence="1" id="KW-0371">Homeobox</keyword>
<dbReference type="InterPro" id="IPR009057">
    <property type="entry name" value="Homeodomain-like_sf"/>
</dbReference>
<dbReference type="SUPFAM" id="SSF46689">
    <property type="entry name" value="Homeodomain-like"/>
    <property type="match status" value="1"/>
</dbReference>
<comment type="subcellular location">
    <subcellularLocation>
        <location evidence="1">Nucleus</location>
    </subcellularLocation>
</comment>
<dbReference type="EMBL" id="JBAHYK010000822">
    <property type="protein sequence ID" value="KAL0571097.1"/>
    <property type="molecule type" value="Genomic_DNA"/>
</dbReference>
<feature type="compositionally biased region" description="Polar residues" evidence="2">
    <location>
        <begin position="1"/>
        <end position="20"/>
    </location>
</feature>
<dbReference type="PROSITE" id="PS50071">
    <property type="entry name" value="HOMEOBOX_2"/>
    <property type="match status" value="1"/>
</dbReference>